<dbReference type="InterPro" id="IPR000089">
    <property type="entry name" value="Biotin_lipoyl"/>
</dbReference>
<comment type="caution">
    <text evidence="3">The sequence shown here is derived from an EMBL/GenBank/DDBJ whole genome shotgun (WGS) entry which is preliminary data.</text>
</comment>
<dbReference type="PANTHER" id="PTHR45266">
    <property type="entry name" value="OXALOACETATE DECARBOXYLASE ALPHA CHAIN"/>
    <property type="match status" value="1"/>
</dbReference>
<sequence length="70" mass="7085">MPSIESQVAGRVVAVHVKPGDAVSSGTAVITVESMKMEIPLEAEADGVVAQVLVAEGDDVAEGQAAVVLR</sequence>
<proteinExistence type="predicted"/>
<dbReference type="Gene3D" id="2.40.50.100">
    <property type="match status" value="1"/>
</dbReference>
<dbReference type="EMBL" id="CAJZAH010000001">
    <property type="protein sequence ID" value="CAG9167107.1"/>
    <property type="molecule type" value="Genomic_DNA"/>
</dbReference>
<keyword evidence="1" id="KW-0092">Biotin</keyword>
<dbReference type="CDD" id="cd06850">
    <property type="entry name" value="biotinyl_domain"/>
    <property type="match status" value="1"/>
</dbReference>
<feature type="domain" description="Lipoyl-binding" evidence="2">
    <location>
        <begin position="1"/>
        <end position="70"/>
    </location>
</feature>
<accession>A0ABM8WI76</accession>
<evidence type="ECO:0000313" key="3">
    <source>
        <dbReference type="EMBL" id="CAG9167107.1"/>
    </source>
</evidence>
<dbReference type="Pfam" id="PF00364">
    <property type="entry name" value="Biotin_lipoyl"/>
    <property type="match status" value="1"/>
</dbReference>
<dbReference type="InterPro" id="IPR011053">
    <property type="entry name" value="Single_hybrid_motif"/>
</dbReference>
<dbReference type="PROSITE" id="PS50968">
    <property type="entry name" value="BIOTINYL_LIPOYL"/>
    <property type="match status" value="1"/>
</dbReference>
<reference evidence="3 4" key="1">
    <citation type="submission" date="2021-08" db="EMBL/GenBank/DDBJ databases">
        <authorList>
            <person name="Peeters C."/>
        </authorList>
    </citation>
    <scope>NUCLEOTIDE SEQUENCE [LARGE SCALE GENOMIC DNA]</scope>
    <source>
        <strain evidence="3 4">LMG 21510</strain>
    </source>
</reference>
<keyword evidence="4" id="KW-1185">Reference proteome</keyword>
<dbReference type="SUPFAM" id="SSF51230">
    <property type="entry name" value="Single hybrid motif"/>
    <property type="match status" value="1"/>
</dbReference>
<gene>
    <name evidence="3" type="primary">yngHB_1</name>
    <name evidence="3" type="ORF">LMG21510_00654</name>
</gene>
<organism evidence="3 4">
    <name type="scientific">Cupriavidus respiraculi</name>
    <dbReference type="NCBI Taxonomy" id="195930"/>
    <lineage>
        <taxon>Bacteria</taxon>
        <taxon>Pseudomonadati</taxon>
        <taxon>Pseudomonadota</taxon>
        <taxon>Betaproteobacteria</taxon>
        <taxon>Burkholderiales</taxon>
        <taxon>Burkholderiaceae</taxon>
        <taxon>Cupriavidus</taxon>
    </lineage>
</organism>
<evidence type="ECO:0000313" key="4">
    <source>
        <dbReference type="Proteomes" id="UP000721236"/>
    </source>
</evidence>
<dbReference type="InterPro" id="IPR050709">
    <property type="entry name" value="Biotin_Carboxyl_Carrier/Decarb"/>
</dbReference>
<dbReference type="PANTHER" id="PTHR45266:SF3">
    <property type="entry name" value="OXALOACETATE DECARBOXYLASE ALPHA CHAIN"/>
    <property type="match status" value="1"/>
</dbReference>
<dbReference type="RefSeq" id="WP_222206514.1">
    <property type="nucleotide sequence ID" value="NZ_CAJZAH010000001.1"/>
</dbReference>
<evidence type="ECO:0000256" key="1">
    <source>
        <dbReference type="ARBA" id="ARBA00023267"/>
    </source>
</evidence>
<evidence type="ECO:0000259" key="2">
    <source>
        <dbReference type="PROSITE" id="PS50968"/>
    </source>
</evidence>
<protein>
    <submittedName>
        <fullName evidence="3">Biotin/lipoyl attachment protein</fullName>
    </submittedName>
</protein>
<name>A0ABM8WI76_9BURK</name>
<dbReference type="Proteomes" id="UP000721236">
    <property type="component" value="Unassembled WGS sequence"/>
</dbReference>